<sequence length="571" mass="65485">MTNRFKENNEWFKQKRENKFIINPGTGKFTLNVKSDTDTNIQIETSDAVNTIYVDETSTKKENDINIISCICISAGIVIIGIISSIFLLNKKRKRNSKSPKSLDLDLAEEFALHYNNDSIIQPLSKDTESSNIINNSFDINTLSPTIDYISTDISSTNLFNKKDNNNTLSSFISYNPTISYPFIDSSINTNQYDIVNQSSRIIYSDKDYDTQKVDVEKVNKVNRSNDNISLAYNSYNPSVEFSIIESNSNIYQSKVSNKYDQVIYTFIDYNIKKVDVEDNDKDSIISNDNHDTLTPPNNYYIPAIDCSTVNSSVNTYQPIPNQLNEIILSNTDKDNDSQKIDIKSVSIVNNTNENYNALPPYNNLTNEYAITNSSINTNQSIANQLNEIIHSNIVYDIKVPIQPQDDYYQSQDYYYYHHHQDDNCPSQKEYIKPVIPVQTVKDQLLESYYESLTSTKDQGFESCYELLRSHQAQSGETNIEPQTPLQNQANEIYIKPLIPIQNQSNEKYIKPLIPTQNQSDENYTKPLIPLQNQSDEVYIEPLIPLQNQPDETYNEPLIPIQNQIIEIIEP</sequence>
<dbReference type="EMBL" id="MCFG01000178">
    <property type="protein sequence ID" value="ORX79366.1"/>
    <property type="molecule type" value="Genomic_DNA"/>
</dbReference>
<reference evidence="2 3" key="2">
    <citation type="submission" date="2016-08" db="EMBL/GenBank/DDBJ databases">
        <title>Pervasive Adenine N6-methylation of Active Genes in Fungi.</title>
        <authorList>
            <consortium name="DOE Joint Genome Institute"/>
            <person name="Mondo S.J."/>
            <person name="Dannebaum R.O."/>
            <person name="Kuo R.C."/>
            <person name="Labutti K."/>
            <person name="Haridas S."/>
            <person name="Kuo A."/>
            <person name="Salamov A."/>
            <person name="Ahrendt S.R."/>
            <person name="Lipzen A."/>
            <person name="Sullivan W."/>
            <person name="Andreopoulos W.B."/>
            <person name="Clum A."/>
            <person name="Lindquist E."/>
            <person name="Daum C."/>
            <person name="Ramamoorthy G.K."/>
            <person name="Gryganskyi A."/>
            <person name="Culley D."/>
            <person name="Magnuson J.K."/>
            <person name="James T.Y."/>
            <person name="O'Malley M.A."/>
            <person name="Stajich J.E."/>
            <person name="Spatafora J.W."/>
            <person name="Visel A."/>
            <person name="Grigoriev I.V."/>
        </authorList>
    </citation>
    <scope>NUCLEOTIDE SEQUENCE [LARGE SCALE GENOMIC DNA]</scope>
    <source>
        <strain evidence="2 3">S4</strain>
    </source>
</reference>
<keyword evidence="1" id="KW-0812">Transmembrane</keyword>
<dbReference type="Proteomes" id="UP000193944">
    <property type="component" value="Unassembled WGS sequence"/>
</dbReference>
<evidence type="ECO:0000313" key="2">
    <source>
        <dbReference type="EMBL" id="ORX79366.1"/>
    </source>
</evidence>
<comment type="caution">
    <text evidence="2">The sequence shown here is derived from an EMBL/GenBank/DDBJ whole genome shotgun (WGS) entry which is preliminary data.</text>
</comment>
<keyword evidence="1" id="KW-0472">Membrane</keyword>
<evidence type="ECO:0000313" key="3">
    <source>
        <dbReference type="Proteomes" id="UP000193944"/>
    </source>
</evidence>
<gene>
    <name evidence="2" type="ORF">BCR32DRAFT_269528</name>
</gene>
<feature type="transmembrane region" description="Helical" evidence="1">
    <location>
        <begin position="65"/>
        <end position="89"/>
    </location>
</feature>
<proteinExistence type="predicted"/>
<reference evidence="2 3" key="1">
    <citation type="submission" date="2016-08" db="EMBL/GenBank/DDBJ databases">
        <title>A Parts List for Fungal Cellulosomes Revealed by Comparative Genomics.</title>
        <authorList>
            <consortium name="DOE Joint Genome Institute"/>
            <person name="Haitjema C.H."/>
            <person name="Gilmore S.P."/>
            <person name="Henske J.K."/>
            <person name="Solomon K.V."/>
            <person name="De Groot R."/>
            <person name="Kuo A."/>
            <person name="Mondo S.J."/>
            <person name="Salamov A.A."/>
            <person name="Labutti K."/>
            <person name="Zhao Z."/>
            <person name="Chiniquy J."/>
            <person name="Barry K."/>
            <person name="Brewer H.M."/>
            <person name="Purvine S.O."/>
            <person name="Wright A.T."/>
            <person name="Boxma B."/>
            <person name="Van Alen T."/>
            <person name="Hackstein J.H."/>
            <person name="Baker S.E."/>
            <person name="Grigoriev I.V."/>
            <person name="O'Malley M.A."/>
        </authorList>
    </citation>
    <scope>NUCLEOTIDE SEQUENCE [LARGE SCALE GENOMIC DNA]</scope>
    <source>
        <strain evidence="2 3">S4</strain>
    </source>
</reference>
<keyword evidence="1" id="KW-1133">Transmembrane helix</keyword>
<protein>
    <submittedName>
        <fullName evidence="2">Uncharacterized protein</fullName>
    </submittedName>
</protein>
<evidence type="ECO:0000256" key="1">
    <source>
        <dbReference type="SAM" id="Phobius"/>
    </source>
</evidence>
<keyword evidence="3" id="KW-1185">Reference proteome</keyword>
<name>A0A1Y1X1S6_9FUNG</name>
<organism evidence="2 3">
    <name type="scientific">Anaeromyces robustus</name>
    <dbReference type="NCBI Taxonomy" id="1754192"/>
    <lineage>
        <taxon>Eukaryota</taxon>
        <taxon>Fungi</taxon>
        <taxon>Fungi incertae sedis</taxon>
        <taxon>Chytridiomycota</taxon>
        <taxon>Chytridiomycota incertae sedis</taxon>
        <taxon>Neocallimastigomycetes</taxon>
        <taxon>Neocallimastigales</taxon>
        <taxon>Neocallimastigaceae</taxon>
        <taxon>Anaeromyces</taxon>
    </lineage>
</organism>
<accession>A0A1Y1X1S6</accession>
<dbReference type="AlphaFoldDB" id="A0A1Y1X1S6"/>